<evidence type="ECO:0000256" key="4">
    <source>
        <dbReference type="ARBA" id="ARBA00022490"/>
    </source>
</evidence>
<evidence type="ECO:0000256" key="2">
    <source>
        <dbReference type="ARBA" id="ARBA00009695"/>
    </source>
</evidence>
<protein>
    <recommendedName>
        <fullName evidence="3 5">Regulatory protein RecX</fullName>
    </recommendedName>
</protein>
<reference evidence="10" key="1">
    <citation type="submission" date="2016-06" db="EMBL/GenBank/DDBJ databases">
        <authorList>
            <person name="Nascimento L."/>
            <person name="Pereira R.V."/>
            <person name="Martins L.F."/>
            <person name="Quaggio R.B."/>
            <person name="Silva A.M."/>
            <person name="Setubal J.C."/>
        </authorList>
    </citation>
    <scope>NUCLEOTIDE SEQUENCE [LARGE SCALE GENOMIC DNA]</scope>
</reference>
<evidence type="ECO:0000259" key="8">
    <source>
        <dbReference type="Pfam" id="PF21982"/>
    </source>
</evidence>
<dbReference type="PANTHER" id="PTHR33602:SF1">
    <property type="entry name" value="REGULATORY PROTEIN RECX FAMILY PROTEIN"/>
    <property type="match status" value="1"/>
</dbReference>
<dbReference type="InterPro" id="IPR036388">
    <property type="entry name" value="WH-like_DNA-bd_sf"/>
</dbReference>
<dbReference type="InterPro" id="IPR053924">
    <property type="entry name" value="RecX_HTH_2nd"/>
</dbReference>
<gene>
    <name evidence="5" type="primary">recX</name>
    <name evidence="9" type="ORF">BAA01_02440</name>
</gene>
<accession>A0A1Y3PWR8</accession>
<dbReference type="Gene3D" id="1.10.10.10">
    <property type="entry name" value="Winged helix-like DNA-binding domain superfamily/Winged helix DNA-binding domain"/>
    <property type="match status" value="3"/>
</dbReference>
<feature type="domain" description="RecX first three-helical" evidence="8">
    <location>
        <begin position="64"/>
        <end position="103"/>
    </location>
</feature>
<dbReference type="Pfam" id="PF02631">
    <property type="entry name" value="RecX_HTH2"/>
    <property type="match status" value="1"/>
</dbReference>
<evidence type="ECO:0000259" key="6">
    <source>
        <dbReference type="Pfam" id="PF02631"/>
    </source>
</evidence>
<comment type="function">
    <text evidence="5">Modulates RecA activity.</text>
</comment>
<comment type="caution">
    <text evidence="9">The sequence shown here is derived from an EMBL/GenBank/DDBJ whole genome shotgun (WGS) entry which is preliminary data.</text>
</comment>
<evidence type="ECO:0000313" key="10">
    <source>
        <dbReference type="Proteomes" id="UP000196475"/>
    </source>
</evidence>
<dbReference type="PANTHER" id="PTHR33602">
    <property type="entry name" value="REGULATORY PROTEIN RECX FAMILY PROTEIN"/>
    <property type="match status" value="1"/>
</dbReference>
<dbReference type="GO" id="GO:0006282">
    <property type="term" value="P:regulation of DNA repair"/>
    <property type="evidence" value="ECO:0007669"/>
    <property type="project" value="UniProtKB-UniRule"/>
</dbReference>
<feature type="domain" description="RecX second three-helical" evidence="6">
    <location>
        <begin position="110"/>
        <end position="145"/>
    </location>
</feature>
<dbReference type="AlphaFoldDB" id="A0A1Y3PWR8"/>
<evidence type="ECO:0000256" key="3">
    <source>
        <dbReference type="ARBA" id="ARBA00018111"/>
    </source>
</evidence>
<dbReference type="InterPro" id="IPR003783">
    <property type="entry name" value="Regulatory_RecX"/>
</dbReference>
<evidence type="ECO:0000313" key="9">
    <source>
        <dbReference type="EMBL" id="OUM89648.1"/>
    </source>
</evidence>
<organism evidence="9 10">
    <name type="scientific">Bacillus thermozeamaize</name>
    <dbReference type="NCBI Taxonomy" id="230954"/>
    <lineage>
        <taxon>Bacteria</taxon>
        <taxon>Bacillati</taxon>
        <taxon>Bacillota</taxon>
        <taxon>Bacilli</taxon>
        <taxon>Bacillales</taxon>
        <taxon>Bacillaceae</taxon>
        <taxon>Bacillus</taxon>
    </lineage>
</organism>
<evidence type="ECO:0000259" key="7">
    <source>
        <dbReference type="Pfam" id="PF21981"/>
    </source>
</evidence>
<dbReference type="InterPro" id="IPR053925">
    <property type="entry name" value="RecX_HTH_3rd"/>
</dbReference>
<sequence length="209" mass="24148">MTGSFITAIEPVPSQPHRCQVLVDGEVAITVHQEVILKFGLTEGCVWDEHLHRQLLQEEAFIQAKTCAYRYLAASWRTTGEVRRHLSRQGFSEPVVRLVLEHCRRQGYLDDRIYAEQYIARRLQRGYGPLRIAQELSDKGIDHAIYEPILSSLDPDELFQLAKRMAAKKEKSLGRQLSPRDKRAKIGRHLYYRGYSQSVIQKVLNLLFS</sequence>
<evidence type="ECO:0000256" key="5">
    <source>
        <dbReference type="HAMAP-Rule" id="MF_01114"/>
    </source>
</evidence>
<comment type="similarity">
    <text evidence="2 5">Belongs to the RecX family.</text>
</comment>
<dbReference type="Pfam" id="PF21981">
    <property type="entry name" value="RecX_HTH3"/>
    <property type="match status" value="1"/>
</dbReference>
<dbReference type="GO" id="GO:0005737">
    <property type="term" value="C:cytoplasm"/>
    <property type="evidence" value="ECO:0007669"/>
    <property type="project" value="UniProtKB-SubCell"/>
</dbReference>
<dbReference type="EMBL" id="LZRT01000036">
    <property type="protein sequence ID" value="OUM89648.1"/>
    <property type="molecule type" value="Genomic_DNA"/>
</dbReference>
<proteinExistence type="inferred from homology"/>
<dbReference type="Pfam" id="PF21982">
    <property type="entry name" value="RecX_HTH1"/>
    <property type="match status" value="1"/>
</dbReference>
<dbReference type="HAMAP" id="MF_01114">
    <property type="entry name" value="RecX"/>
    <property type="match status" value="1"/>
</dbReference>
<dbReference type="Proteomes" id="UP000196475">
    <property type="component" value="Unassembled WGS sequence"/>
</dbReference>
<name>A0A1Y3PWR8_9BACI</name>
<dbReference type="InterPro" id="IPR053926">
    <property type="entry name" value="RecX_HTH_1st"/>
</dbReference>
<evidence type="ECO:0000256" key="1">
    <source>
        <dbReference type="ARBA" id="ARBA00004496"/>
    </source>
</evidence>
<comment type="subcellular location">
    <subcellularLocation>
        <location evidence="1 5">Cytoplasm</location>
    </subcellularLocation>
</comment>
<keyword evidence="4 5" id="KW-0963">Cytoplasm</keyword>
<feature type="domain" description="RecX third three-helical" evidence="7">
    <location>
        <begin position="157"/>
        <end position="204"/>
    </location>
</feature>